<keyword evidence="2" id="KW-1185">Reference proteome</keyword>
<sequence length="78" mass="8974">MILQDTAQHLKAIFSRFWAQLRDRMRAAQITQKPARMAEPDYGLSTLDQYLTLNYSGGQNCGLKCEKEFEDIVKVMCS</sequence>
<dbReference type="EMBL" id="OW240915">
    <property type="protein sequence ID" value="CAH2283370.1"/>
    <property type="molecule type" value="Genomic_DNA"/>
</dbReference>
<name>A0AAD1RXW1_PELCU</name>
<evidence type="ECO:0000313" key="2">
    <source>
        <dbReference type="Proteomes" id="UP001295444"/>
    </source>
</evidence>
<protein>
    <submittedName>
        <fullName evidence="1">Uncharacterized protein</fullName>
    </submittedName>
</protein>
<accession>A0AAD1RXW1</accession>
<dbReference type="AlphaFoldDB" id="A0AAD1RXW1"/>
<organism evidence="1 2">
    <name type="scientific">Pelobates cultripes</name>
    <name type="common">Western spadefoot toad</name>
    <dbReference type="NCBI Taxonomy" id="61616"/>
    <lineage>
        <taxon>Eukaryota</taxon>
        <taxon>Metazoa</taxon>
        <taxon>Chordata</taxon>
        <taxon>Craniata</taxon>
        <taxon>Vertebrata</taxon>
        <taxon>Euteleostomi</taxon>
        <taxon>Amphibia</taxon>
        <taxon>Batrachia</taxon>
        <taxon>Anura</taxon>
        <taxon>Pelobatoidea</taxon>
        <taxon>Pelobatidae</taxon>
        <taxon>Pelobates</taxon>
    </lineage>
</organism>
<evidence type="ECO:0000313" key="1">
    <source>
        <dbReference type="EMBL" id="CAH2283370.1"/>
    </source>
</evidence>
<gene>
    <name evidence="1" type="ORF">PECUL_23A047425</name>
</gene>
<dbReference type="Proteomes" id="UP001295444">
    <property type="component" value="Chromosome 04"/>
</dbReference>
<proteinExistence type="predicted"/>
<reference evidence="1" key="1">
    <citation type="submission" date="2022-03" db="EMBL/GenBank/DDBJ databases">
        <authorList>
            <person name="Alioto T."/>
            <person name="Alioto T."/>
            <person name="Gomez Garrido J."/>
        </authorList>
    </citation>
    <scope>NUCLEOTIDE SEQUENCE</scope>
</reference>